<name>A0A0C9WZG8_9AGAR</name>
<proteinExistence type="predicted"/>
<gene>
    <name evidence="1" type="ORF">K443DRAFT_522297</name>
</gene>
<evidence type="ECO:0000313" key="2">
    <source>
        <dbReference type="Proteomes" id="UP000054477"/>
    </source>
</evidence>
<protein>
    <submittedName>
        <fullName evidence="1">Uncharacterized protein</fullName>
    </submittedName>
</protein>
<dbReference type="Proteomes" id="UP000054477">
    <property type="component" value="Unassembled WGS sequence"/>
</dbReference>
<evidence type="ECO:0000313" key="1">
    <source>
        <dbReference type="EMBL" id="KIJ90726.1"/>
    </source>
</evidence>
<reference evidence="2" key="2">
    <citation type="submission" date="2015-01" db="EMBL/GenBank/DDBJ databases">
        <title>Evolutionary Origins and Diversification of the Mycorrhizal Mutualists.</title>
        <authorList>
            <consortium name="DOE Joint Genome Institute"/>
            <consortium name="Mycorrhizal Genomics Consortium"/>
            <person name="Kohler A."/>
            <person name="Kuo A."/>
            <person name="Nagy L.G."/>
            <person name="Floudas D."/>
            <person name="Copeland A."/>
            <person name="Barry K.W."/>
            <person name="Cichocki N."/>
            <person name="Veneault-Fourrey C."/>
            <person name="LaButti K."/>
            <person name="Lindquist E.A."/>
            <person name="Lipzen A."/>
            <person name="Lundell T."/>
            <person name="Morin E."/>
            <person name="Murat C."/>
            <person name="Riley R."/>
            <person name="Ohm R."/>
            <person name="Sun H."/>
            <person name="Tunlid A."/>
            <person name="Henrissat B."/>
            <person name="Grigoriev I.V."/>
            <person name="Hibbett D.S."/>
            <person name="Martin F."/>
        </authorList>
    </citation>
    <scope>NUCLEOTIDE SEQUENCE [LARGE SCALE GENOMIC DNA]</scope>
    <source>
        <strain evidence="2">LaAM-08-1</strain>
    </source>
</reference>
<accession>A0A0C9WZG8</accession>
<organism evidence="1 2">
    <name type="scientific">Laccaria amethystina LaAM-08-1</name>
    <dbReference type="NCBI Taxonomy" id="1095629"/>
    <lineage>
        <taxon>Eukaryota</taxon>
        <taxon>Fungi</taxon>
        <taxon>Dikarya</taxon>
        <taxon>Basidiomycota</taxon>
        <taxon>Agaricomycotina</taxon>
        <taxon>Agaricomycetes</taxon>
        <taxon>Agaricomycetidae</taxon>
        <taxon>Agaricales</taxon>
        <taxon>Agaricineae</taxon>
        <taxon>Hydnangiaceae</taxon>
        <taxon>Laccaria</taxon>
    </lineage>
</organism>
<reference evidence="1 2" key="1">
    <citation type="submission" date="2014-04" db="EMBL/GenBank/DDBJ databases">
        <authorList>
            <consortium name="DOE Joint Genome Institute"/>
            <person name="Kuo A."/>
            <person name="Kohler A."/>
            <person name="Nagy L.G."/>
            <person name="Floudas D."/>
            <person name="Copeland A."/>
            <person name="Barry K.W."/>
            <person name="Cichocki N."/>
            <person name="Veneault-Fourrey C."/>
            <person name="LaButti K."/>
            <person name="Lindquist E.A."/>
            <person name="Lipzen A."/>
            <person name="Lundell T."/>
            <person name="Morin E."/>
            <person name="Murat C."/>
            <person name="Sun H."/>
            <person name="Tunlid A."/>
            <person name="Henrissat B."/>
            <person name="Grigoriev I.V."/>
            <person name="Hibbett D.S."/>
            <person name="Martin F."/>
            <person name="Nordberg H.P."/>
            <person name="Cantor M.N."/>
            <person name="Hua S.X."/>
        </authorList>
    </citation>
    <scope>NUCLEOTIDE SEQUENCE [LARGE SCALE GENOMIC DNA]</scope>
    <source>
        <strain evidence="1 2">LaAM-08-1</strain>
    </source>
</reference>
<dbReference type="EMBL" id="KN839122">
    <property type="protein sequence ID" value="KIJ90726.1"/>
    <property type="molecule type" value="Genomic_DNA"/>
</dbReference>
<sequence>MTVVVKGKSMRHLQQTCLEFPRIGPSEEYVEQKPPGLSAQIFGGGAEKFVAVTLIKLLLINIRHRLHYHQQPPEDPKSSIIADGGKVGDASPAYSGLGRSWYCRAYLLHVTCVCTMHVTAHWRWESLFQR</sequence>
<keyword evidence="2" id="KW-1185">Reference proteome</keyword>
<dbReference type="HOGENOM" id="CLU_1938519_0_0_1"/>
<dbReference type="AlphaFoldDB" id="A0A0C9WZG8"/>